<dbReference type="EMBL" id="JAIFZM010000004">
    <property type="protein sequence ID" value="MCG3418711.1"/>
    <property type="molecule type" value="Genomic_DNA"/>
</dbReference>
<evidence type="ECO:0000313" key="2">
    <source>
        <dbReference type="Proteomes" id="UP001199631"/>
    </source>
</evidence>
<dbReference type="RefSeq" id="WP_238018873.1">
    <property type="nucleotide sequence ID" value="NZ_JAIFZM010000004.1"/>
</dbReference>
<protein>
    <submittedName>
        <fullName evidence="1">ComGF family competence protein</fullName>
    </submittedName>
</protein>
<name>A0AAW5B2W6_9BACI</name>
<organism evidence="1 2">
    <name type="scientific">Oceanobacillus jordanicus</name>
    <dbReference type="NCBI Taxonomy" id="2867266"/>
    <lineage>
        <taxon>Bacteria</taxon>
        <taxon>Bacillati</taxon>
        <taxon>Bacillota</taxon>
        <taxon>Bacilli</taxon>
        <taxon>Bacillales</taxon>
        <taxon>Bacillaceae</taxon>
        <taxon>Oceanobacillus</taxon>
    </lineage>
</organism>
<keyword evidence="2" id="KW-1185">Reference proteome</keyword>
<gene>
    <name evidence="1" type="ORF">K3T81_06090</name>
</gene>
<sequence>MLKKKEKQSVYMVFLERSSGFTMIQSLLAISFLALSLPFLASLLKAADIPLHEQELSIQQFFTFLQDDVKNATSFKLKDAGKILELNLVGGANTTLEKYGNLIRRRVNSTGHEIYLRNIANLRFEPAAYGFSIFVTMEDGETFEKTIIWYDDE</sequence>
<dbReference type="Pfam" id="PF15980">
    <property type="entry name" value="ComGF"/>
    <property type="match status" value="1"/>
</dbReference>
<reference evidence="1 2" key="1">
    <citation type="journal article" date="2022" name="Evol. Bioinform. Online">
        <title>Draft Genome Sequence of Oceanobacillus jordanicus Strain GSFE11, a Halotolerant Plant Growth-Promoting Bacterial Endophyte Isolated From the Jordan Valley.</title>
        <authorList>
            <person name="Alhindi T."/>
            <person name="Albdaiwi R."/>
        </authorList>
    </citation>
    <scope>NUCLEOTIDE SEQUENCE [LARGE SCALE GENOMIC DNA]</scope>
    <source>
        <strain evidence="1 2">GSFE11</strain>
    </source>
</reference>
<comment type="caution">
    <text evidence="1">The sequence shown here is derived from an EMBL/GenBank/DDBJ whole genome shotgun (WGS) entry which is preliminary data.</text>
</comment>
<dbReference type="AlphaFoldDB" id="A0AAW5B2W6"/>
<dbReference type="Proteomes" id="UP001199631">
    <property type="component" value="Unassembled WGS sequence"/>
</dbReference>
<evidence type="ECO:0000313" key="1">
    <source>
        <dbReference type="EMBL" id="MCG3418711.1"/>
    </source>
</evidence>
<accession>A0AAW5B2W6</accession>
<proteinExistence type="predicted"/>
<dbReference type="InterPro" id="IPR016977">
    <property type="entry name" value="ComGF"/>
</dbReference>